<keyword evidence="3" id="KW-1185">Reference proteome</keyword>
<accession>A0A8S3Z807</accession>
<dbReference type="InterPro" id="IPR011993">
    <property type="entry name" value="PH-like_dom_sf"/>
</dbReference>
<dbReference type="EMBL" id="CAJHNH020002088">
    <property type="protein sequence ID" value="CAG5125533.1"/>
    <property type="molecule type" value="Genomic_DNA"/>
</dbReference>
<dbReference type="PANTHER" id="PTHR14383">
    <property type="entry name" value="SWAP-70 RECOMBINASE"/>
    <property type="match status" value="1"/>
</dbReference>
<gene>
    <name evidence="2" type="ORF">CUNI_LOCUS11091</name>
</gene>
<sequence>MANEDLKKSLWHAFDLLDITGHPHKTRTLSVPKTKLKVLTNNLGHLLGLEKAETIWDHVPCENVCFDLFMDVLYSYLFTEMDKYSVSRFAYLKSEIDNLCWMLCEKSYRQISKSHSVSVCQSDESALNTIVNSKVTTDAGNEAEFSSDTYFKLWKIFNFLVERAEDGSLTVPLKIDLEEAERVLMEVCQRAGLPVSRDILSQRQITDNLNSEIFLLDFYDFLRLTSERLSSLDDQKAVSYGISQVHGYIVADIVRKGYMVKFGNKITTWKERWFVLTASTFRYYVTSEEKDLKGTIFLGTDCKIKNIPEKSGSKYHRFILNTPSKDYELSAPDLKSKNES</sequence>
<dbReference type="GO" id="GO:0005737">
    <property type="term" value="C:cytoplasm"/>
    <property type="evidence" value="ECO:0007669"/>
    <property type="project" value="TreeGrafter"/>
</dbReference>
<dbReference type="AlphaFoldDB" id="A0A8S3Z807"/>
<dbReference type="GO" id="GO:0005634">
    <property type="term" value="C:nucleus"/>
    <property type="evidence" value="ECO:0007669"/>
    <property type="project" value="TreeGrafter"/>
</dbReference>
<dbReference type="PROSITE" id="PS50003">
    <property type="entry name" value="PH_DOMAIN"/>
    <property type="match status" value="1"/>
</dbReference>
<organism evidence="2 3">
    <name type="scientific">Candidula unifasciata</name>
    <dbReference type="NCBI Taxonomy" id="100452"/>
    <lineage>
        <taxon>Eukaryota</taxon>
        <taxon>Metazoa</taxon>
        <taxon>Spiralia</taxon>
        <taxon>Lophotrochozoa</taxon>
        <taxon>Mollusca</taxon>
        <taxon>Gastropoda</taxon>
        <taxon>Heterobranchia</taxon>
        <taxon>Euthyneura</taxon>
        <taxon>Panpulmonata</taxon>
        <taxon>Eupulmonata</taxon>
        <taxon>Stylommatophora</taxon>
        <taxon>Helicina</taxon>
        <taxon>Helicoidea</taxon>
        <taxon>Geomitridae</taxon>
        <taxon>Candidula</taxon>
    </lineage>
</organism>
<proteinExistence type="predicted"/>
<dbReference type="Proteomes" id="UP000678393">
    <property type="component" value="Unassembled WGS sequence"/>
</dbReference>
<dbReference type="OrthoDB" id="8434295at2759"/>
<dbReference type="SUPFAM" id="SSF50729">
    <property type="entry name" value="PH domain-like"/>
    <property type="match status" value="1"/>
</dbReference>
<evidence type="ECO:0000313" key="3">
    <source>
        <dbReference type="Proteomes" id="UP000678393"/>
    </source>
</evidence>
<evidence type="ECO:0000313" key="2">
    <source>
        <dbReference type="EMBL" id="CAG5125533.1"/>
    </source>
</evidence>
<evidence type="ECO:0000259" key="1">
    <source>
        <dbReference type="PROSITE" id="PS50003"/>
    </source>
</evidence>
<comment type="caution">
    <text evidence="2">The sequence shown here is derived from an EMBL/GenBank/DDBJ whole genome shotgun (WGS) entry which is preliminary data.</text>
</comment>
<dbReference type="Gene3D" id="2.30.29.30">
    <property type="entry name" value="Pleckstrin-homology domain (PH domain)/Phosphotyrosine-binding domain (PTB)"/>
    <property type="match status" value="1"/>
</dbReference>
<name>A0A8S3Z807_9EUPU</name>
<dbReference type="Pfam" id="PF25530">
    <property type="entry name" value="EF-hand_SWAP70_N"/>
    <property type="match status" value="1"/>
</dbReference>
<dbReference type="InterPro" id="IPR057836">
    <property type="entry name" value="EF-hand_SWAP70_N"/>
</dbReference>
<protein>
    <recommendedName>
        <fullName evidence="1">PH domain-containing protein</fullName>
    </recommendedName>
</protein>
<dbReference type="InterPro" id="IPR001849">
    <property type="entry name" value="PH_domain"/>
</dbReference>
<dbReference type="SMART" id="SM00233">
    <property type="entry name" value="PH"/>
    <property type="match status" value="1"/>
</dbReference>
<feature type="domain" description="PH" evidence="1">
    <location>
        <begin position="252"/>
        <end position="340"/>
    </location>
</feature>
<dbReference type="Pfam" id="PF00169">
    <property type="entry name" value="PH"/>
    <property type="match status" value="1"/>
</dbReference>
<reference evidence="2" key="1">
    <citation type="submission" date="2021-04" db="EMBL/GenBank/DDBJ databases">
        <authorList>
            <consortium name="Molecular Ecology Group"/>
        </authorList>
    </citation>
    <scope>NUCLEOTIDE SEQUENCE</scope>
</reference>
<dbReference type="PANTHER" id="PTHR14383:SF5">
    <property type="entry name" value="RUN DOMAIN-CONTAINING PROTEIN"/>
    <property type="match status" value="1"/>
</dbReference>